<dbReference type="InterPro" id="IPR007516">
    <property type="entry name" value="Co_F420_Hydgase/DH_bsu_N"/>
</dbReference>
<comment type="caution">
    <text evidence="3">The sequence shown here is derived from an EMBL/GenBank/DDBJ whole genome shotgun (WGS) entry which is preliminary data.</text>
</comment>
<dbReference type="EMBL" id="JAMWMK010000020">
    <property type="protein sequence ID" value="MDC4248650.1"/>
    <property type="molecule type" value="Genomic_DNA"/>
</dbReference>
<accession>A0A9X3XW35</accession>
<sequence>MYTNKKNYDEIVREKYDFGTGISTVVTDNIKMILNEHGEYVPTFLEPFSTFDSEKIEKLAYTCSSLSPRNEYDVAKSLFSSQNDIKFDERIGFYNALYAGYVIEGHYRKNGSSGGFATWILKELLEQKYVDYVINVKATQHPEKLFSYSISKSVEEIIKGSKTKYYPVELSEVLKIVKEVPGKYAIIGLPSFIMELRLLSEIDETIKERITFMIGLVCGHQKSSKFADILAWQCGIKPGELKSIDFRKKIENQPSSSYGIEVTGTIDGEEVRIVKEMKELYGGDWGKGLFKIRASDFTDDVMNETADITLGDAWLPEYTMDSEGNNIVIIRNPIIKRIVEKALTEGRIKLDEISVSKIIESQAAHYRHTQEELPYRLRKKEKRNEWIPKKRVDIREPISFIRKRIQDVRENICLKAPIHYDEAVKRNNLDYFMKKMSLYDNAYRVLYKIQRLLK</sequence>
<protein>
    <submittedName>
        <fullName evidence="3">Coenzyme F420 hydrogenase/dehydrogenase, beta subunit C-terminal domain</fullName>
    </submittedName>
</protein>
<evidence type="ECO:0000259" key="1">
    <source>
        <dbReference type="Pfam" id="PF04422"/>
    </source>
</evidence>
<feature type="domain" description="Coenzyme F420 hydrogenase/dehydrogenase beta subunit N-terminal" evidence="1">
    <location>
        <begin position="98"/>
        <end position="175"/>
    </location>
</feature>
<dbReference type="AlphaFoldDB" id="A0A9X3XW35"/>
<dbReference type="Pfam" id="PF04432">
    <property type="entry name" value="FrhB_FdhB_C"/>
    <property type="match status" value="1"/>
</dbReference>
<dbReference type="InterPro" id="IPR007525">
    <property type="entry name" value="FrhB_FdhB_C"/>
</dbReference>
<reference evidence="3" key="1">
    <citation type="submission" date="2022-05" db="EMBL/GenBank/DDBJ databases">
        <title>Draft genome sequences of Clostridium perfringens strains isolated from Peru.</title>
        <authorList>
            <person name="Hurtado R."/>
            <person name="Lima L."/>
            <person name="Sousa T."/>
            <person name="Jaiswal A.K."/>
            <person name="Tiwari S."/>
            <person name="Maturrano L."/>
            <person name="Brenig B."/>
            <person name="Azevedo V."/>
        </authorList>
    </citation>
    <scope>NUCLEOTIDE SEQUENCE</scope>
    <source>
        <strain evidence="3">CP4</strain>
    </source>
</reference>
<gene>
    <name evidence="3" type="ORF">M3X98_11450</name>
</gene>
<dbReference type="PANTHER" id="PTHR31332:SF0">
    <property type="entry name" value="7-HYDROXYMETHYL CHLOROPHYLL A REDUCTASE, CHLOROPLASTIC"/>
    <property type="match status" value="1"/>
</dbReference>
<evidence type="ECO:0000313" key="3">
    <source>
        <dbReference type="EMBL" id="MDC4248650.1"/>
    </source>
</evidence>
<dbReference type="InterPro" id="IPR045220">
    <property type="entry name" value="FRHB/FDHB/HCAR-like"/>
</dbReference>
<dbReference type="Pfam" id="PF04422">
    <property type="entry name" value="FrhB_FdhB_N"/>
    <property type="match status" value="1"/>
</dbReference>
<feature type="domain" description="Coenzyme F420 hydrogenase/dehydrogenase beta subunit C-terminal" evidence="2">
    <location>
        <begin position="183"/>
        <end position="354"/>
    </location>
</feature>
<evidence type="ECO:0000313" key="4">
    <source>
        <dbReference type="Proteomes" id="UP001141166"/>
    </source>
</evidence>
<evidence type="ECO:0000259" key="2">
    <source>
        <dbReference type="Pfam" id="PF04432"/>
    </source>
</evidence>
<dbReference type="PANTHER" id="PTHR31332">
    <property type="entry name" value="7-HYDROXYMETHYL CHLOROPHYLL A REDUCTASE, CHLOROPLASTIC"/>
    <property type="match status" value="1"/>
</dbReference>
<name>A0A9X3XW35_ENTFC</name>
<dbReference type="RefSeq" id="WP_002325045.1">
    <property type="nucleotide sequence ID" value="NZ_CAACYB010000001.1"/>
</dbReference>
<dbReference type="Proteomes" id="UP001141166">
    <property type="component" value="Unassembled WGS sequence"/>
</dbReference>
<dbReference type="GO" id="GO:0052592">
    <property type="term" value="F:oxidoreductase activity, acting on CH or CH2 groups, with an iron-sulfur protein as acceptor"/>
    <property type="evidence" value="ECO:0007669"/>
    <property type="project" value="TreeGrafter"/>
</dbReference>
<organism evidence="3 4">
    <name type="scientific">Enterococcus faecium</name>
    <name type="common">Streptococcus faecium</name>
    <dbReference type="NCBI Taxonomy" id="1352"/>
    <lineage>
        <taxon>Bacteria</taxon>
        <taxon>Bacillati</taxon>
        <taxon>Bacillota</taxon>
        <taxon>Bacilli</taxon>
        <taxon>Lactobacillales</taxon>
        <taxon>Enterococcaceae</taxon>
        <taxon>Enterococcus</taxon>
    </lineage>
</organism>
<proteinExistence type="predicted"/>